<evidence type="ECO:0000256" key="1">
    <source>
        <dbReference type="ARBA" id="ARBA00004651"/>
    </source>
</evidence>
<dbReference type="GO" id="GO:0055085">
    <property type="term" value="P:transmembrane transport"/>
    <property type="evidence" value="ECO:0007669"/>
    <property type="project" value="InterPro"/>
</dbReference>
<dbReference type="KEGG" id="kmn:HW532_16265"/>
<keyword evidence="6 8" id="KW-1133">Transmembrane helix</keyword>
<evidence type="ECO:0000256" key="3">
    <source>
        <dbReference type="ARBA" id="ARBA00022448"/>
    </source>
</evidence>
<dbReference type="PANTHER" id="PTHR42929:SF5">
    <property type="entry name" value="ABC TRANSPORTER PERMEASE PROTEIN"/>
    <property type="match status" value="1"/>
</dbReference>
<evidence type="ECO:0000259" key="9">
    <source>
        <dbReference type="PROSITE" id="PS50928"/>
    </source>
</evidence>
<evidence type="ECO:0000256" key="8">
    <source>
        <dbReference type="RuleBase" id="RU363032"/>
    </source>
</evidence>
<comment type="similarity">
    <text evidence="2">Belongs to the binding-protein-dependent transport system permease family. CysTW subfamily.</text>
</comment>
<comment type="subcellular location">
    <subcellularLocation>
        <location evidence="1 8">Cell membrane</location>
        <topology evidence="1 8">Multi-pass membrane protein</topology>
    </subcellularLocation>
</comment>
<evidence type="ECO:0000256" key="4">
    <source>
        <dbReference type="ARBA" id="ARBA00022475"/>
    </source>
</evidence>
<feature type="transmembrane region" description="Helical" evidence="8">
    <location>
        <begin position="143"/>
        <end position="167"/>
    </location>
</feature>
<dbReference type="RefSeq" id="WP_213161475.1">
    <property type="nucleotide sequence ID" value="NZ_CP058214.1"/>
</dbReference>
<feature type="domain" description="ABC transmembrane type-1" evidence="9">
    <location>
        <begin position="55"/>
        <end position="261"/>
    </location>
</feature>
<feature type="transmembrane region" description="Helical" evidence="8">
    <location>
        <begin position="89"/>
        <end position="113"/>
    </location>
</feature>
<dbReference type="Pfam" id="PF00528">
    <property type="entry name" value="BPD_transp_1"/>
    <property type="match status" value="1"/>
</dbReference>
<dbReference type="AlphaFoldDB" id="A0A7S8C651"/>
<keyword evidence="4" id="KW-1003">Cell membrane</keyword>
<dbReference type="SUPFAM" id="SSF161098">
    <property type="entry name" value="MetI-like"/>
    <property type="match status" value="1"/>
</dbReference>
<evidence type="ECO:0000256" key="7">
    <source>
        <dbReference type="ARBA" id="ARBA00023136"/>
    </source>
</evidence>
<dbReference type="GO" id="GO:0005886">
    <property type="term" value="C:plasma membrane"/>
    <property type="evidence" value="ECO:0007669"/>
    <property type="project" value="UniProtKB-SubCell"/>
</dbReference>
<dbReference type="InterPro" id="IPR000515">
    <property type="entry name" value="MetI-like"/>
</dbReference>
<organism evidence="10 11">
    <name type="scientific">Kaustia mangrovi</name>
    <dbReference type="NCBI Taxonomy" id="2593653"/>
    <lineage>
        <taxon>Bacteria</taxon>
        <taxon>Pseudomonadati</taxon>
        <taxon>Pseudomonadota</taxon>
        <taxon>Alphaproteobacteria</taxon>
        <taxon>Hyphomicrobiales</taxon>
        <taxon>Parvibaculaceae</taxon>
        <taxon>Kaustia</taxon>
    </lineage>
</organism>
<name>A0A7S8C651_9HYPH</name>
<dbReference type="EMBL" id="CP058214">
    <property type="protein sequence ID" value="QPC44110.1"/>
    <property type="molecule type" value="Genomic_DNA"/>
</dbReference>
<feature type="transmembrane region" description="Helical" evidence="8">
    <location>
        <begin position="238"/>
        <end position="261"/>
    </location>
</feature>
<feature type="transmembrane region" description="Helical" evidence="8">
    <location>
        <begin position="7"/>
        <end position="31"/>
    </location>
</feature>
<accession>A0A7S8C651</accession>
<dbReference type="CDD" id="cd06261">
    <property type="entry name" value="TM_PBP2"/>
    <property type="match status" value="1"/>
</dbReference>
<evidence type="ECO:0000313" key="10">
    <source>
        <dbReference type="EMBL" id="QPC44110.1"/>
    </source>
</evidence>
<keyword evidence="5 8" id="KW-0812">Transmembrane</keyword>
<keyword evidence="7 8" id="KW-0472">Membrane</keyword>
<keyword evidence="11" id="KW-1185">Reference proteome</keyword>
<evidence type="ECO:0000256" key="5">
    <source>
        <dbReference type="ARBA" id="ARBA00022692"/>
    </source>
</evidence>
<evidence type="ECO:0000256" key="6">
    <source>
        <dbReference type="ARBA" id="ARBA00022989"/>
    </source>
</evidence>
<sequence length="274" mass="30067">MRSYYGFVLPAIVLVAAMFLVPLGWMVLISFEAPGSFTLHWYREIVTSDGIRNMLWTTFRIVTVTTAIALALGYLVAFAMAHMGERQRLFLTLFVLVPFWLSVLARALSWLILLRHNGLINEGLMGAGLIDRPLSLVRNETGVIIGMVHFLIPYAVFPLFAAMTSFDGRLIMAARSVGASSWRAFVDIYLPLTLPALFGAGLLVYIFGLGFFVTPAILGGGRVVMLSEYVSVSVLQTLRWSLAGALSMVLLISTVALVYLIGRVVGLKRITGMA</sequence>
<dbReference type="PROSITE" id="PS50928">
    <property type="entry name" value="ABC_TM1"/>
    <property type="match status" value="1"/>
</dbReference>
<protein>
    <submittedName>
        <fullName evidence="10">ABC transporter permease</fullName>
    </submittedName>
</protein>
<evidence type="ECO:0000313" key="11">
    <source>
        <dbReference type="Proteomes" id="UP000593594"/>
    </source>
</evidence>
<reference evidence="10 11" key="1">
    <citation type="submission" date="2020-06" db="EMBL/GenBank/DDBJ databases">
        <title>Genome sequence of 2 isolates from Red Sea Mangroves.</title>
        <authorList>
            <person name="Sefrji F."/>
            <person name="Michoud G."/>
            <person name="Merlino G."/>
            <person name="Daffonchio D."/>
        </authorList>
    </citation>
    <scope>NUCLEOTIDE SEQUENCE [LARGE SCALE GENOMIC DNA]</scope>
    <source>
        <strain evidence="10 11">R1DC25</strain>
    </source>
</reference>
<dbReference type="PANTHER" id="PTHR42929">
    <property type="entry name" value="INNER MEMBRANE ABC TRANSPORTER PERMEASE PROTEIN YDCU-RELATED-RELATED"/>
    <property type="match status" value="1"/>
</dbReference>
<gene>
    <name evidence="10" type="ORF">HW532_16265</name>
</gene>
<evidence type="ECO:0000256" key="2">
    <source>
        <dbReference type="ARBA" id="ARBA00007069"/>
    </source>
</evidence>
<dbReference type="Proteomes" id="UP000593594">
    <property type="component" value="Chromosome"/>
</dbReference>
<dbReference type="Gene3D" id="1.10.3720.10">
    <property type="entry name" value="MetI-like"/>
    <property type="match status" value="1"/>
</dbReference>
<feature type="transmembrane region" description="Helical" evidence="8">
    <location>
        <begin position="58"/>
        <end position="77"/>
    </location>
</feature>
<feature type="transmembrane region" description="Helical" evidence="8">
    <location>
        <begin position="188"/>
        <end position="218"/>
    </location>
</feature>
<dbReference type="InterPro" id="IPR035906">
    <property type="entry name" value="MetI-like_sf"/>
</dbReference>
<keyword evidence="3 8" id="KW-0813">Transport</keyword>
<proteinExistence type="inferred from homology"/>